<accession>A0A0E9PLK4</accession>
<evidence type="ECO:0000313" key="1">
    <source>
        <dbReference type="EMBL" id="JAH05182.1"/>
    </source>
</evidence>
<dbReference type="AlphaFoldDB" id="A0A0E9PLK4"/>
<protein>
    <submittedName>
        <fullName evidence="1">Uncharacterized protein</fullName>
    </submittedName>
</protein>
<name>A0A0E9PLK4_ANGAN</name>
<organism evidence="1">
    <name type="scientific">Anguilla anguilla</name>
    <name type="common">European freshwater eel</name>
    <name type="synonym">Muraena anguilla</name>
    <dbReference type="NCBI Taxonomy" id="7936"/>
    <lineage>
        <taxon>Eukaryota</taxon>
        <taxon>Metazoa</taxon>
        <taxon>Chordata</taxon>
        <taxon>Craniata</taxon>
        <taxon>Vertebrata</taxon>
        <taxon>Euteleostomi</taxon>
        <taxon>Actinopterygii</taxon>
        <taxon>Neopterygii</taxon>
        <taxon>Teleostei</taxon>
        <taxon>Anguilliformes</taxon>
        <taxon>Anguillidae</taxon>
        <taxon>Anguilla</taxon>
    </lineage>
</organism>
<dbReference type="EMBL" id="GBXM01103395">
    <property type="protein sequence ID" value="JAH05182.1"/>
    <property type="molecule type" value="Transcribed_RNA"/>
</dbReference>
<reference evidence="1" key="1">
    <citation type="submission" date="2014-11" db="EMBL/GenBank/DDBJ databases">
        <authorList>
            <person name="Amaro Gonzalez C."/>
        </authorList>
    </citation>
    <scope>NUCLEOTIDE SEQUENCE</scope>
</reference>
<sequence>MQICKDPCFPQEQENNTRNNLAPEIFVLACKLVHSVFYIHSKPFVRKFSNII</sequence>
<reference evidence="1" key="2">
    <citation type="journal article" date="2015" name="Fish Shellfish Immunol.">
        <title>Early steps in the European eel (Anguilla anguilla)-Vibrio vulnificus interaction in the gills: Role of the RtxA13 toxin.</title>
        <authorList>
            <person name="Callol A."/>
            <person name="Pajuelo D."/>
            <person name="Ebbesson L."/>
            <person name="Teles M."/>
            <person name="MacKenzie S."/>
            <person name="Amaro C."/>
        </authorList>
    </citation>
    <scope>NUCLEOTIDE SEQUENCE</scope>
</reference>
<proteinExistence type="predicted"/>